<keyword evidence="1" id="KW-0812">Transmembrane</keyword>
<feature type="transmembrane region" description="Helical" evidence="1">
    <location>
        <begin position="61"/>
        <end position="88"/>
    </location>
</feature>
<evidence type="ECO:0000313" key="2">
    <source>
        <dbReference type="EMBL" id="CBK40693.1"/>
    </source>
</evidence>
<dbReference type="AlphaFoldDB" id="D8PBT4"/>
<evidence type="ECO:0008006" key="4">
    <source>
        <dbReference type="Google" id="ProtNLM"/>
    </source>
</evidence>
<reference evidence="2 3" key="1">
    <citation type="journal article" date="2010" name="Proc. Natl. Acad. Sci. U.S.A.">
        <title>A Nitrospira metagenome illuminates the physiology and evolution of globally important nitrite-oxidizing bacteria.</title>
        <authorList>
            <person name="Lucker S."/>
            <person name="Wagner M."/>
            <person name="Maixner F."/>
            <person name="Pelletier E."/>
            <person name="Koch H."/>
            <person name="Vacherie B."/>
            <person name="Rattei T."/>
            <person name="Sinninghe Damste J."/>
            <person name="Spieck E."/>
            <person name="Le Paslier D."/>
            <person name="Daims H."/>
        </authorList>
    </citation>
    <scope>NUCLEOTIDE SEQUENCE [LARGE SCALE GENOMIC DNA]</scope>
</reference>
<organism evidence="2 3">
    <name type="scientific">Nitrospira defluvii</name>
    <dbReference type="NCBI Taxonomy" id="330214"/>
    <lineage>
        <taxon>Bacteria</taxon>
        <taxon>Pseudomonadati</taxon>
        <taxon>Nitrospirota</taxon>
        <taxon>Nitrospiria</taxon>
        <taxon>Nitrospirales</taxon>
        <taxon>Nitrospiraceae</taxon>
        <taxon>Nitrospira</taxon>
    </lineage>
</organism>
<gene>
    <name evidence="2" type="ORF">NIDE0930</name>
</gene>
<name>D8PBT4_9BACT</name>
<sequence length="105" mass="11444">MKLNVLMFMLLLVLLPELSYGRCRTVGESASLGAAYGTFPLYPAKRVIANGEKRDNVALQWVGYGIGLPLFVVAMPFAMVGAGMGAALHAWTKCDQHEDDWLGLK</sequence>
<evidence type="ECO:0000256" key="1">
    <source>
        <dbReference type="SAM" id="Phobius"/>
    </source>
</evidence>
<keyword evidence="1" id="KW-0472">Membrane</keyword>
<dbReference type="EMBL" id="FP929003">
    <property type="protein sequence ID" value="CBK40693.1"/>
    <property type="molecule type" value="Genomic_DNA"/>
</dbReference>
<dbReference type="STRING" id="330214.NIDE0930"/>
<dbReference type="KEGG" id="nde:NIDE0930"/>
<proteinExistence type="predicted"/>
<dbReference type="OrthoDB" id="9798722at2"/>
<protein>
    <recommendedName>
        <fullName evidence="4">Transmembrane protein</fullName>
    </recommendedName>
</protein>
<evidence type="ECO:0000313" key="3">
    <source>
        <dbReference type="Proteomes" id="UP000001660"/>
    </source>
</evidence>
<accession>D8PBT4</accession>
<keyword evidence="3" id="KW-1185">Reference proteome</keyword>
<dbReference type="HOGENOM" id="CLU_2231693_0_0_0"/>
<keyword evidence="1" id="KW-1133">Transmembrane helix</keyword>
<dbReference type="Proteomes" id="UP000001660">
    <property type="component" value="Chromosome"/>
</dbReference>